<reference evidence="1 2" key="1">
    <citation type="submission" date="2024-03" db="EMBL/GenBank/DDBJ databases">
        <title>Novel Streptomyces species of biotechnological and ecological value are a feature of Machair soil.</title>
        <authorList>
            <person name="Prole J.R."/>
            <person name="Goodfellow M."/>
            <person name="Allenby N."/>
            <person name="Ward A.C."/>
        </authorList>
    </citation>
    <scope>NUCLEOTIDE SEQUENCE [LARGE SCALE GENOMIC DNA]</scope>
    <source>
        <strain evidence="1 2">MS1.HAVA.3</strain>
    </source>
</reference>
<protein>
    <submittedName>
        <fullName evidence="1">Uncharacterized protein</fullName>
    </submittedName>
</protein>
<evidence type="ECO:0000313" key="1">
    <source>
        <dbReference type="EMBL" id="MEJ8645511.1"/>
    </source>
</evidence>
<name>A0ABU8UC94_9ACTN</name>
<comment type="caution">
    <text evidence="1">The sequence shown here is derived from an EMBL/GenBank/DDBJ whole genome shotgun (WGS) entry which is preliminary data.</text>
</comment>
<dbReference type="Proteomes" id="UP001382904">
    <property type="component" value="Unassembled WGS sequence"/>
</dbReference>
<dbReference type="EMBL" id="JBBKAM010000004">
    <property type="protein sequence ID" value="MEJ8645511.1"/>
    <property type="molecule type" value="Genomic_DNA"/>
</dbReference>
<accession>A0ABU8UC94</accession>
<organism evidence="1 2">
    <name type="scientific">Streptomyces caledonius</name>
    <dbReference type="NCBI Taxonomy" id="3134107"/>
    <lineage>
        <taxon>Bacteria</taxon>
        <taxon>Bacillati</taxon>
        <taxon>Actinomycetota</taxon>
        <taxon>Actinomycetes</taxon>
        <taxon>Kitasatosporales</taxon>
        <taxon>Streptomycetaceae</taxon>
        <taxon>Streptomyces</taxon>
    </lineage>
</organism>
<proteinExistence type="predicted"/>
<gene>
    <name evidence="1" type="ORF">WKI68_38335</name>
</gene>
<sequence length="81" mass="8191">MISVSISLIPTADGQLLIPATEVTSLLRCLADDWLGSPAAGEEPDVPAAVDEAAGAMNQLADQIDAECIACASEPGAGRPE</sequence>
<evidence type="ECO:0000313" key="2">
    <source>
        <dbReference type="Proteomes" id="UP001382904"/>
    </source>
</evidence>
<keyword evidence="2" id="KW-1185">Reference proteome</keyword>